<feature type="region of interest" description="Disordered" evidence="1">
    <location>
        <begin position="312"/>
        <end position="331"/>
    </location>
</feature>
<feature type="compositionally biased region" description="Basic and acidic residues" evidence="1">
    <location>
        <begin position="298"/>
        <end position="307"/>
    </location>
</feature>
<organism evidence="2 3">
    <name type="scientific">Eumeta variegata</name>
    <name type="common">Bagworm moth</name>
    <name type="synonym">Eumeta japonica</name>
    <dbReference type="NCBI Taxonomy" id="151549"/>
    <lineage>
        <taxon>Eukaryota</taxon>
        <taxon>Metazoa</taxon>
        <taxon>Ecdysozoa</taxon>
        <taxon>Arthropoda</taxon>
        <taxon>Hexapoda</taxon>
        <taxon>Insecta</taxon>
        <taxon>Pterygota</taxon>
        <taxon>Neoptera</taxon>
        <taxon>Endopterygota</taxon>
        <taxon>Lepidoptera</taxon>
        <taxon>Glossata</taxon>
        <taxon>Ditrysia</taxon>
        <taxon>Tineoidea</taxon>
        <taxon>Psychidae</taxon>
        <taxon>Oiketicinae</taxon>
        <taxon>Eumeta</taxon>
    </lineage>
</organism>
<evidence type="ECO:0000313" key="3">
    <source>
        <dbReference type="Proteomes" id="UP000299102"/>
    </source>
</evidence>
<comment type="caution">
    <text evidence="2">The sequence shown here is derived from an EMBL/GenBank/DDBJ whole genome shotgun (WGS) entry which is preliminary data.</text>
</comment>
<feature type="compositionally biased region" description="Acidic residues" evidence="1">
    <location>
        <begin position="70"/>
        <end position="100"/>
    </location>
</feature>
<feature type="region of interest" description="Disordered" evidence="1">
    <location>
        <begin position="286"/>
        <end position="307"/>
    </location>
</feature>
<dbReference type="AlphaFoldDB" id="A0A4C1Z040"/>
<dbReference type="EMBL" id="BGZK01001451">
    <property type="protein sequence ID" value="GBP80229.1"/>
    <property type="molecule type" value="Genomic_DNA"/>
</dbReference>
<reference evidence="2 3" key="1">
    <citation type="journal article" date="2019" name="Commun. Biol.">
        <title>The bagworm genome reveals a unique fibroin gene that provides high tensile strength.</title>
        <authorList>
            <person name="Kono N."/>
            <person name="Nakamura H."/>
            <person name="Ohtoshi R."/>
            <person name="Tomita M."/>
            <person name="Numata K."/>
            <person name="Arakawa K."/>
        </authorList>
    </citation>
    <scope>NUCLEOTIDE SEQUENCE [LARGE SCALE GENOMIC DNA]</scope>
</reference>
<feature type="compositionally biased region" description="Polar residues" evidence="1">
    <location>
        <begin position="106"/>
        <end position="117"/>
    </location>
</feature>
<sequence length="331" mass="36379">MRKRKSLKKTDNDDSDGSEGAGEPEEFQDSGEDWTPDADTHEASARGRKRGSKGTVNNSTKKKRKNSSSEDSEGPGDDDEDAEGEEEEGEGELDDEEGSDDEKNGSDGNKSDSSQSKDVPKHFHSGNFVLLKSDVKWDGDTVLSKLDELNLWKIDGKALLQKFIPMESNGRILHKCTCVYSGWNVYNRDNYYPITEILDRNPRTDSKEICVALDLNDLIKGVTSNSSRVTPRAKPTKNPPGEMAARLDPCELPTVVPYTYTLSERSAELHGRRSGDVSWTSITANSAGRHTGVPTARDMTDDSSRDRHGIGVTRYRHGSGPFRLPGAEAAA</sequence>
<dbReference type="Proteomes" id="UP000299102">
    <property type="component" value="Unassembled WGS sequence"/>
</dbReference>
<evidence type="ECO:0000256" key="1">
    <source>
        <dbReference type="SAM" id="MobiDB-lite"/>
    </source>
</evidence>
<feature type="region of interest" description="Disordered" evidence="1">
    <location>
        <begin position="1"/>
        <end position="122"/>
    </location>
</feature>
<name>A0A4C1Z040_EUMVA</name>
<accession>A0A4C1Z040</accession>
<keyword evidence="3" id="KW-1185">Reference proteome</keyword>
<dbReference type="STRING" id="151549.A0A4C1Z040"/>
<feature type="compositionally biased region" description="Acidic residues" evidence="1">
    <location>
        <begin position="13"/>
        <end position="36"/>
    </location>
</feature>
<protein>
    <submittedName>
        <fullName evidence="2">Uncharacterized protein</fullName>
    </submittedName>
</protein>
<gene>
    <name evidence="2" type="ORF">EVAR_9715_1</name>
</gene>
<proteinExistence type="predicted"/>
<evidence type="ECO:0000313" key="2">
    <source>
        <dbReference type="EMBL" id="GBP80229.1"/>
    </source>
</evidence>
<dbReference type="OrthoDB" id="309640at2759"/>
<feature type="region of interest" description="Disordered" evidence="1">
    <location>
        <begin position="225"/>
        <end position="244"/>
    </location>
</feature>